<accession>A0ABY8C7U5</accession>
<keyword evidence="2" id="KW-1185">Reference proteome</keyword>
<protein>
    <submittedName>
        <fullName evidence="1">Uncharacterized protein</fullName>
    </submittedName>
</protein>
<evidence type="ECO:0000313" key="1">
    <source>
        <dbReference type="EMBL" id="WEJ62036.1"/>
    </source>
</evidence>
<evidence type="ECO:0000313" key="2">
    <source>
        <dbReference type="Proteomes" id="UP001222275"/>
    </source>
</evidence>
<dbReference type="SUPFAM" id="SSF52540">
    <property type="entry name" value="P-loop containing nucleoside triphosphate hydrolases"/>
    <property type="match status" value="1"/>
</dbReference>
<dbReference type="EMBL" id="CP102381">
    <property type="protein sequence ID" value="WEJ62036.1"/>
    <property type="molecule type" value="Genomic_DNA"/>
</dbReference>
<organism evidence="1 2">
    <name type="scientific">Thiomicrorhabdus lithotrophica</name>
    <dbReference type="NCBI Taxonomy" id="2949997"/>
    <lineage>
        <taxon>Bacteria</taxon>
        <taxon>Pseudomonadati</taxon>
        <taxon>Pseudomonadota</taxon>
        <taxon>Gammaproteobacteria</taxon>
        <taxon>Thiotrichales</taxon>
        <taxon>Piscirickettsiaceae</taxon>
        <taxon>Thiomicrorhabdus</taxon>
    </lineage>
</organism>
<name>A0ABY8C7U5_9GAMM</name>
<proteinExistence type="predicted"/>
<dbReference type="Gene3D" id="3.40.50.300">
    <property type="entry name" value="P-loop containing nucleotide triphosphate hydrolases"/>
    <property type="match status" value="1"/>
</dbReference>
<dbReference type="RefSeq" id="WP_275594293.1">
    <property type="nucleotide sequence ID" value="NZ_CP102381.1"/>
</dbReference>
<reference evidence="1 2" key="1">
    <citation type="submission" date="2022-06" db="EMBL/GenBank/DDBJ databases">
        <title>Thiomicrohabdus sp. nov, an obligately chemolithoautotrophic, sulfur-oxidizing bacterium isolated from beach of Guanyin Mountain. Amoy.</title>
        <authorList>
            <person name="Zhu H."/>
        </authorList>
    </citation>
    <scope>NUCLEOTIDE SEQUENCE [LARGE SCALE GENOMIC DNA]</scope>
    <source>
        <strain evidence="1 2">XGS-01</strain>
    </source>
</reference>
<dbReference type="InterPro" id="IPR027417">
    <property type="entry name" value="P-loop_NTPase"/>
</dbReference>
<gene>
    <name evidence="1" type="ORF">NR989_08415</name>
</gene>
<dbReference type="Proteomes" id="UP001222275">
    <property type="component" value="Chromosome"/>
</dbReference>
<sequence length="266" mass="29743">MNELASKNIVLLGLPGSGKTRVAQALHDQFDCKLLINDLYELEHASYQFTRPGSFEWNDFLNLPKKQANQEVWCVIDVRSPLPDIGSEWLQKALMDMLTVADGVVFTFVEAASLDSQAWWSKWVVNHSAEAIKKPIVRWMNQRFPTDFKGFVLAVKQDGSVNPPEVQLVQTGLQQVETFSFSAERIVLDHLLMGLDNSRQNLAMKICRVTGVVQTVEYSNLVVIEGSAYRWDTFAADSAVGLVELKISGIGLDQAWLSQIVKAATI</sequence>